<feature type="transmembrane region" description="Helical" evidence="3">
    <location>
        <begin position="241"/>
        <end position="259"/>
    </location>
</feature>
<name>A0A1W0CPV5_9NEIS</name>
<feature type="transmembrane region" description="Helical" evidence="3">
    <location>
        <begin position="12"/>
        <end position="32"/>
    </location>
</feature>
<dbReference type="Proteomes" id="UP000192721">
    <property type="component" value="Unassembled WGS sequence"/>
</dbReference>
<protein>
    <recommendedName>
        <fullName evidence="6">Zinc ribbon domain-containing protein</fullName>
    </recommendedName>
</protein>
<keyword evidence="3" id="KW-0812">Transmembrane</keyword>
<keyword evidence="1" id="KW-0175">Coiled coil</keyword>
<reference evidence="4 5" key="1">
    <citation type="submission" date="2017-02" db="EMBL/GenBank/DDBJ databases">
        <title>Chromobacterium haemolyticum H5244.</title>
        <authorList>
            <person name="Gulvik C.A."/>
        </authorList>
    </citation>
    <scope>NUCLEOTIDE SEQUENCE [LARGE SCALE GENOMIC DNA]</scope>
    <source>
        <strain evidence="4 5">H5244</strain>
    </source>
</reference>
<keyword evidence="3" id="KW-0472">Membrane</keyword>
<keyword evidence="3" id="KW-1133">Transmembrane helix</keyword>
<feature type="transmembrane region" description="Helical" evidence="3">
    <location>
        <begin position="212"/>
        <end position="235"/>
    </location>
</feature>
<feature type="region of interest" description="Disordered" evidence="2">
    <location>
        <begin position="344"/>
        <end position="371"/>
    </location>
</feature>
<sequence length="371" mass="42492">MRQNQALSRPEKWVRLASWLVALVFAGFLSNLGELVIRDLFYVPDGGPPQLEVLQQQAGVAPLRQRQQALQRQNDAQRVQLENLGATREQLERNYQTQRKGLANWLASRAASADPRQSTEVSRRTRELDALQAQILQWQQKEDRASDGLRALEHSRQALQSQIDKAEAVAQDRYQQAYQRFELKVFLLRLAVILPLLLLAVWLFSRYRTHRYWFFVYGFGLFALFAFFVELLPYLPNFGGYVRLAVGIALTVFAGLRMIQAFQRYAEKKRAELQQSQSERARHVAYAQALGAYQKKTCPSCDHQYNIAGDDADYCVHCGLQLFRSCDCGARNFAFFPYCKKCGRPGAKPESAPMNQSTSESKPERANDEIQ</sequence>
<proteinExistence type="predicted"/>
<dbReference type="AlphaFoldDB" id="A0A1W0CPV5"/>
<evidence type="ECO:0000313" key="4">
    <source>
        <dbReference type="EMBL" id="OQS36857.1"/>
    </source>
</evidence>
<evidence type="ECO:0008006" key="6">
    <source>
        <dbReference type="Google" id="ProtNLM"/>
    </source>
</evidence>
<feature type="coiled-coil region" evidence="1">
    <location>
        <begin position="74"/>
        <end position="169"/>
    </location>
</feature>
<accession>A0A1W0CPV5</accession>
<evidence type="ECO:0000256" key="1">
    <source>
        <dbReference type="SAM" id="Coils"/>
    </source>
</evidence>
<organism evidence="4 5">
    <name type="scientific">Chromobacterium haemolyticum</name>
    <dbReference type="NCBI Taxonomy" id="394935"/>
    <lineage>
        <taxon>Bacteria</taxon>
        <taxon>Pseudomonadati</taxon>
        <taxon>Pseudomonadota</taxon>
        <taxon>Betaproteobacteria</taxon>
        <taxon>Neisseriales</taxon>
        <taxon>Chromobacteriaceae</taxon>
        <taxon>Chromobacterium</taxon>
    </lineage>
</organism>
<evidence type="ECO:0000313" key="5">
    <source>
        <dbReference type="Proteomes" id="UP000192721"/>
    </source>
</evidence>
<evidence type="ECO:0000256" key="2">
    <source>
        <dbReference type="SAM" id="MobiDB-lite"/>
    </source>
</evidence>
<dbReference type="EMBL" id="MUKV01000021">
    <property type="protein sequence ID" value="OQS36857.1"/>
    <property type="molecule type" value="Genomic_DNA"/>
</dbReference>
<feature type="compositionally biased region" description="Basic and acidic residues" evidence="2">
    <location>
        <begin position="361"/>
        <end position="371"/>
    </location>
</feature>
<feature type="transmembrane region" description="Helical" evidence="3">
    <location>
        <begin position="186"/>
        <end position="205"/>
    </location>
</feature>
<dbReference type="RefSeq" id="WP_081556073.1">
    <property type="nucleotide sequence ID" value="NZ_MUKV01000021.1"/>
</dbReference>
<evidence type="ECO:0000256" key="3">
    <source>
        <dbReference type="SAM" id="Phobius"/>
    </source>
</evidence>
<gene>
    <name evidence="4" type="ORF">B0T45_15280</name>
</gene>
<comment type="caution">
    <text evidence="4">The sequence shown here is derived from an EMBL/GenBank/DDBJ whole genome shotgun (WGS) entry which is preliminary data.</text>
</comment>